<proteinExistence type="predicted"/>
<gene>
    <name evidence="2" type="primary">LOC141574708</name>
</gene>
<evidence type="ECO:0000313" key="2">
    <source>
        <dbReference type="RefSeq" id="XP_074207528.1"/>
    </source>
</evidence>
<dbReference type="RefSeq" id="XP_074207528.1">
    <property type="nucleotide sequence ID" value="XM_074351427.1"/>
</dbReference>
<dbReference type="Proteomes" id="UP001732780">
    <property type="component" value="Chromosome 22"/>
</dbReference>
<name>A0AC58PBX0_CAMBA</name>
<keyword evidence="1" id="KW-1185">Reference proteome</keyword>
<accession>A0AC58PBX0</accession>
<organism evidence="1 2">
    <name type="scientific">Camelus bactrianus</name>
    <name type="common">Bactrian camel</name>
    <dbReference type="NCBI Taxonomy" id="9837"/>
    <lineage>
        <taxon>Eukaryota</taxon>
        <taxon>Metazoa</taxon>
        <taxon>Chordata</taxon>
        <taxon>Craniata</taxon>
        <taxon>Vertebrata</taxon>
        <taxon>Euteleostomi</taxon>
        <taxon>Mammalia</taxon>
        <taxon>Eutheria</taxon>
        <taxon>Laurasiatheria</taxon>
        <taxon>Artiodactyla</taxon>
        <taxon>Tylopoda</taxon>
        <taxon>Camelidae</taxon>
        <taxon>Camelus</taxon>
    </lineage>
</organism>
<sequence length="1414" mass="154161">MAKALGVEKDSRSIVKSVWALWRAMGLQCPPLLGLPSRPGPASSWLQPVPSVSCSHLERFPDKGGFQHLYGQEPPDKVCKAEPAGAQQPCREEAVSAMFPAPLTKHLPPLASTLSPDSVIAPVSIHLDLPSSACPSPEPFLSLDSLSSRPLAPSPSPPSPPDARACSPPLTAPSAPLPPDSTPRPQRDPLALPRGTIPCSSSPRITWAPPISGLDGSSCPIPELPWWQVASKAWRLSTLTRFESQQGHLSCHPPEAPFWEDPASRQVKASGLPFVTPDVQKLLEILITKRAGLKIWKEKEKEEGPGYHLDSLANTFKSLDPRHRQHFWSIKGQPAELLGPEKATYLNTRGVQLQRTCSQLFWGLPFLHSESLVAPVTVADSSPKLPSVLFNEPLQNQAKITSHLSLAQPLPYPLAQAQPQPLTPTRPQCQPPPLAQVETQTQPQPLTPTTPQFHPPSLAQFEMAHCTHSFPILPPSSQPQARYCDVSCPTVQNKAQLFMSTAVQNLESHCLKKQLEREKTLPSVVKKSQQVFSQAPPHLPQGSRASWAHSSVSVPPGDFISPGVREKLEQHLQQRFMPQQSRLPFRSQVSQKLMEPQGTFPGPCQAQGMMGPSKPSAFIGQGSWDAQKMGSRCPTRILPGKGLHNAVGHSVGRILRDIYVTSASHSPKVPSMKAELKSDLGIKTESNRDLSLGRKHPEDVLGVLLGRTVEHTHEGHIHMSVHCSRTAANPVLDLPEESNSHKGAGSPEPPQDWEPCMNTSHESLVLSPCIQQVLEAHIIRFRVKHSWSLLRKALKFLTLFKLKKAHPMAVPSSIVEVTCESGGHAKPQLTEVLEKPPQPQPEESVRTAESASMLLSPLLAPSCPCEKLPGGLGGSPPGDVREPPEASLIGQGDKLPSQAVTYKFIGRIWHNESVMGAEKGSLQQPSPSPPVARDEPRGETGGRASLDSCGSVTVVDLDKWPQSSKAQDTDPAWKSILDPGMMIRSQSTNVDQKESWSPRPKKSLSLSTQSVVLTPEDVYLDAQLRKLEGQRFAKPEQQHMGVLLLDCETGVLLQDCATSTLLQDCHSDMSLAADILAAEESLSHSQTLSSGDMSVSQALYDLSSSGGSSWGPQEPWGQQAPSKSQRKKSGPTDEQEDYRRPRPAQHKKGPAERKAHQARGLSRPSRKEESADSQRSEARQLRKGQAPSESSFRKYMKLLLQWVFPSKDRGPKDPLQKGKPASATARSPDPAQSRSFTDSTVPEAEALVTAVGQILEEKLALHPAHGPYASELNWHEGDPQALLGQHYCYHRVVSYQEHRRVMSGKPCDPRAPPKGHSCHGRNRWASRSHRDGKWAFPPGEPGPPGGHCQHGLGMAGLPGHPAHCPRHCLLRNRASPAPSGYAPYVLPGRATLPQGTTYTVQRNFFSQVSTSPLC</sequence>
<reference evidence="2" key="1">
    <citation type="submission" date="2025-08" db="UniProtKB">
        <authorList>
            <consortium name="RefSeq"/>
        </authorList>
    </citation>
    <scope>IDENTIFICATION</scope>
    <source>
        <tissue evidence="2">Blood</tissue>
    </source>
</reference>
<evidence type="ECO:0000313" key="1">
    <source>
        <dbReference type="Proteomes" id="UP001732780"/>
    </source>
</evidence>
<protein>
    <submittedName>
        <fullName evidence="2">Spermatogenesis-associated protein 31E1-like</fullName>
    </submittedName>
</protein>